<evidence type="ECO:0000313" key="3">
    <source>
        <dbReference type="Proteomes" id="UP000594261"/>
    </source>
</evidence>
<feature type="region of interest" description="Disordered" evidence="1">
    <location>
        <begin position="123"/>
        <end position="158"/>
    </location>
</feature>
<dbReference type="AlphaFoldDB" id="A0A7N2KMI1"/>
<feature type="compositionally biased region" description="Polar residues" evidence="1">
    <location>
        <begin position="210"/>
        <end position="219"/>
    </location>
</feature>
<dbReference type="InterPro" id="IPR012442">
    <property type="entry name" value="DUF1645_plant"/>
</dbReference>
<feature type="compositionally biased region" description="Polar residues" evidence="1">
    <location>
        <begin position="135"/>
        <end position="144"/>
    </location>
</feature>
<dbReference type="Proteomes" id="UP000594261">
    <property type="component" value="Chromosome 1"/>
</dbReference>
<feature type="compositionally biased region" description="Low complexity" evidence="1">
    <location>
        <begin position="200"/>
        <end position="209"/>
    </location>
</feature>
<dbReference type="RefSeq" id="XP_030923008.1">
    <property type="nucleotide sequence ID" value="XM_031067148.1"/>
</dbReference>
<reference evidence="2" key="2">
    <citation type="submission" date="2021-01" db="UniProtKB">
        <authorList>
            <consortium name="EnsemblPlants"/>
        </authorList>
    </citation>
    <scope>IDENTIFICATION</scope>
</reference>
<dbReference type="GeneID" id="115949880"/>
<accession>A0A7N2KMI1</accession>
<protein>
    <submittedName>
        <fullName evidence="2">Uncharacterized protein</fullName>
    </submittedName>
</protein>
<dbReference type="InParanoid" id="A0A7N2KMI1"/>
<proteinExistence type="predicted"/>
<evidence type="ECO:0000313" key="2">
    <source>
        <dbReference type="EnsemblPlants" id="QL01p016685:mrna:CDS:2"/>
    </source>
</evidence>
<reference evidence="2 3" key="1">
    <citation type="journal article" date="2016" name="G3 (Bethesda)">
        <title>First Draft Assembly and Annotation of the Genome of a California Endemic Oak Quercus lobata Nee (Fagaceae).</title>
        <authorList>
            <person name="Sork V.L."/>
            <person name="Fitz-Gibbon S.T."/>
            <person name="Puiu D."/>
            <person name="Crepeau M."/>
            <person name="Gugger P.F."/>
            <person name="Sherman R."/>
            <person name="Stevens K."/>
            <person name="Langley C.H."/>
            <person name="Pellegrini M."/>
            <person name="Salzberg S.L."/>
        </authorList>
    </citation>
    <scope>NUCLEOTIDE SEQUENCE [LARGE SCALE GENOMIC DNA]</scope>
    <source>
        <strain evidence="2 3">cv. SW786</strain>
    </source>
</reference>
<organism evidence="2 3">
    <name type="scientific">Quercus lobata</name>
    <name type="common">Valley oak</name>
    <dbReference type="NCBI Taxonomy" id="97700"/>
    <lineage>
        <taxon>Eukaryota</taxon>
        <taxon>Viridiplantae</taxon>
        <taxon>Streptophyta</taxon>
        <taxon>Embryophyta</taxon>
        <taxon>Tracheophyta</taxon>
        <taxon>Spermatophyta</taxon>
        <taxon>Magnoliopsida</taxon>
        <taxon>eudicotyledons</taxon>
        <taxon>Gunneridae</taxon>
        <taxon>Pentapetalae</taxon>
        <taxon>rosids</taxon>
        <taxon>fabids</taxon>
        <taxon>Fagales</taxon>
        <taxon>Fagaceae</taxon>
        <taxon>Quercus</taxon>
    </lineage>
</organism>
<dbReference type="Pfam" id="PF07816">
    <property type="entry name" value="DUF1645"/>
    <property type="match status" value="1"/>
</dbReference>
<dbReference type="EMBL" id="LRBV02000001">
    <property type="status" value="NOT_ANNOTATED_CDS"/>
    <property type="molecule type" value="Genomic_DNA"/>
</dbReference>
<name>A0A7N2KMI1_QUELO</name>
<dbReference type="KEGG" id="qlo:115949880"/>
<dbReference type="OrthoDB" id="693822at2759"/>
<evidence type="ECO:0000256" key="1">
    <source>
        <dbReference type="SAM" id="MobiDB-lite"/>
    </source>
</evidence>
<feature type="region of interest" description="Disordered" evidence="1">
    <location>
        <begin position="185"/>
        <end position="225"/>
    </location>
</feature>
<dbReference type="OMA" id="WKPNYFK"/>
<sequence>MEIPNQFSYVSAPTSPSRFNIENMNFYSMPTSPTRGLSSAQLGFAIEPTTPTYEDAKSSFDDFEFDTSGRFSLISNNTETYQNFENPLEHQLQQQKQERQSEDSLSLPTMAFADELFSDGKVLPQSPLKLPPRLQNVNNKSGNQSPAGSPPWSPGSGLKLSFSRRSMWNDDFDPFMVALENVREEKRGKTQGRNYRRARSLSPLRAARPQESNYSTGSIHHQDKKLGPQIPMEHESNGSACATLNNPHEPIEQVGPSPKKLAEPKGLSFARQVRLVKMDHEIPSKPNMTTPSGPTVEAEESGKEIGGSFTRENKRQKIKKFLFRSASVREQNVAQCNEDKKVAKVAKMTVIQYRPRLLLCMGFGAKYVE</sequence>
<dbReference type="Gramene" id="QL01p016685:mrna">
    <property type="protein sequence ID" value="QL01p016685:mrna:CDS:2"/>
    <property type="gene ID" value="QL01p016685"/>
</dbReference>
<feature type="region of interest" description="Disordered" evidence="1">
    <location>
        <begin position="282"/>
        <end position="305"/>
    </location>
</feature>
<keyword evidence="3" id="KW-1185">Reference proteome</keyword>
<gene>
    <name evidence="2" type="primary">LOC115949880</name>
</gene>
<dbReference type="EnsemblPlants" id="QL01p016685:mrna">
    <property type="protein sequence ID" value="QL01p016685:mrna:CDS:2"/>
    <property type="gene ID" value="QL01p016685"/>
</dbReference>